<dbReference type="PROSITE" id="PS00894">
    <property type="entry name" value="HTH_DEOR_1"/>
    <property type="match status" value="1"/>
</dbReference>
<name>A0ABY3W4J3_9MICC</name>
<dbReference type="EMBL" id="CP093326">
    <property type="protein sequence ID" value="UNK45135.1"/>
    <property type="molecule type" value="Genomic_DNA"/>
</dbReference>
<dbReference type="InterPro" id="IPR036390">
    <property type="entry name" value="WH_DNA-bd_sf"/>
</dbReference>
<keyword evidence="1" id="KW-0805">Transcription regulation</keyword>
<dbReference type="PROSITE" id="PS51000">
    <property type="entry name" value="HTH_DEOR_2"/>
    <property type="match status" value="1"/>
</dbReference>
<protein>
    <submittedName>
        <fullName evidence="5">DeoR/GlpR family DNA-binding transcription regulator</fullName>
    </submittedName>
</protein>
<evidence type="ECO:0000256" key="3">
    <source>
        <dbReference type="ARBA" id="ARBA00023163"/>
    </source>
</evidence>
<keyword evidence="3" id="KW-0804">Transcription</keyword>
<evidence type="ECO:0000259" key="4">
    <source>
        <dbReference type="PROSITE" id="PS51000"/>
    </source>
</evidence>
<keyword evidence="2 5" id="KW-0238">DNA-binding</keyword>
<feature type="domain" description="HTH deoR-type" evidence="4">
    <location>
        <begin position="3"/>
        <end position="58"/>
    </location>
</feature>
<gene>
    <name evidence="5" type="ORF">MNQ99_14480</name>
</gene>
<dbReference type="Pfam" id="PF08220">
    <property type="entry name" value="HTH_DeoR"/>
    <property type="match status" value="1"/>
</dbReference>
<proteinExistence type="predicted"/>
<accession>A0ABY3W4J3</accession>
<dbReference type="InterPro" id="IPR018356">
    <property type="entry name" value="Tscrpt_reg_HTH_DeoR_CS"/>
</dbReference>
<evidence type="ECO:0000256" key="1">
    <source>
        <dbReference type="ARBA" id="ARBA00023015"/>
    </source>
</evidence>
<dbReference type="PANTHER" id="PTHR30363">
    <property type="entry name" value="HTH-TYPE TRANSCRIPTIONAL REGULATOR SRLR-RELATED"/>
    <property type="match status" value="1"/>
</dbReference>
<organism evidence="5 6">
    <name type="scientific">Arthrobacter sulfonylureivorans</name>
    <dbReference type="NCBI Taxonomy" id="2486855"/>
    <lineage>
        <taxon>Bacteria</taxon>
        <taxon>Bacillati</taxon>
        <taxon>Actinomycetota</taxon>
        <taxon>Actinomycetes</taxon>
        <taxon>Micrococcales</taxon>
        <taxon>Micrococcaceae</taxon>
        <taxon>Arthrobacter</taxon>
    </lineage>
</organism>
<dbReference type="PANTHER" id="PTHR30363:SF44">
    <property type="entry name" value="AGA OPERON TRANSCRIPTIONAL REPRESSOR-RELATED"/>
    <property type="match status" value="1"/>
</dbReference>
<dbReference type="SMART" id="SM00420">
    <property type="entry name" value="HTH_DEOR"/>
    <property type="match status" value="1"/>
</dbReference>
<keyword evidence="6" id="KW-1185">Reference proteome</keyword>
<dbReference type="InterPro" id="IPR050313">
    <property type="entry name" value="Carb_Metab_HTH_regulators"/>
</dbReference>
<evidence type="ECO:0000313" key="6">
    <source>
        <dbReference type="Proteomes" id="UP000829069"/>
    </source>
</evidence>
<dbReference type="SUPFAM" id="SSF100950">
    <property type="entry name" value="NagB/RpiA/CoA transferase-like"/>
    <property type="match status" value="1"/>
</dbReference>
<dbReference type="InterPro" id="IPR037171">
    <property type="entry name" value="NagB/RpiA_transferase-like"/>
</dbReference>
<dbReference type="SUPFAM" id="SSF46785">
    <property type="entry name" value="Winged helix' DNA-binding domain"/>
    <property type="match status" value="1"/>
</dbReference>
<dbReference type="InterPro" id="IPR036388">
    <property type="entry name" value="WH-like_DNA-bd_sf"/>
</dbReference>
<dbReference type="PRINTS" id="PR00037">
    <property type="entry name" value="HTHLACR"/>
</dbReference>
<dbReference type="Pfam" id="PF00455">
    <property type="entry name" value="DeoRC"/>
    <property type="match status" value="1"/>
</dbReference>
<evidence type="ECO:0000256" key="2">
    <source>
        <dbReference type="ARBA" id="ARBA00023125"/>
    </source>
</evidence>
<evidence type="ECO:0000313" key="5">
    <source>
        <dbReference type="EMBL" id="UNK45135.1"/>
    </source>
</evidence>
<reference evidence="5 6" key="1">
    <citation type="submission" date="2022-03" db="EMBL/GenBank/DDBJ databases">
        <title>Isotopic signatures of nitrous oxide derived from detoxification processes.</title>
        <authorList>
            <person name="Behrendt U."/>
            <person name="Buchen C."/>
            <person name="Well R."/>
            <person name="Ulrich A."/>
            <person name="Rohe L."/>
            <person name="Kolb S."/>
            <person name="Schloter M."/>
            <person name="Horn M.A."/>
            <person name="Augustin J."/>
        </authorList>
    </citation>
    <scope>NUCLEOTIDE SEQUENCE [LARGE SCALE GENOMIC DNA]</scope>
    <source>
        <strain evidence="5 6">S4-C24</strain>
    </source>
</reference>
<dbReference type="Gene3D" id="3.40.50.1360">
    <property type="match status" value="1"/>
</dbReference>
<dbReference type="RefSeq" id="WP_241913414.1">
    <property type="nucleotide sequence ID" value="NZ_CP093326.1"/>
</dbReference>
<dbReference type="InterPro" id="IPR014036">
    <property type="entry name" value="DeoR-like_C"/>
</dbReference>
<dbReference type="Proteomes" id="UP000829069">
    <property type="component" value="Chromosome"/>
</dbReference>
<dbReference type="Gene3D" id="1.10.10.10">
    <property type="entry name" value="Winged helix-like DNA-binding domain superfamily/Winged helix DNA-binding domain"/>
    <property type="match status" value="1"/>
</dbReference>
<dbReference type="SMART" id="SM01134">
    <property type="entry name" value="DeoRC"/>
    <property type="match status" value="1"/>
</dbReference>
<sequence>MLAPERRRYLLQELSVRETVRVSEVAHTLMVSEMTVRRDIDALDGEGVLRKVHGGAARLRGTQEAEPGFSVNLGRQRQAKLAIGRAARELLRPGATIAISAGTTTYCLAGLLTGLEGLTVVTNSLTGADVARRSTGGEATVILTGGERTPSEALVGPVATAAIRSLHVDICFLGVHGIHPDGGLSTPNLAEADTNAALAESADRLVVLADHTKFGIRALAPIVPLAAVDTLITDAGIPDEVRSSYAELGVNLLVASGTGEPA</sequence>
<dbReference type="GO" id="GO:0003677">
    <property type="term" value="F:DNA binding"/>
    <property type="evidence" value="ECO:0007669"/>
    <property type="project" value="UniProtKB-KW"/>
</dbReference>
<dbReference type="InterPro" id="IPR001034">
    <property type="entry name" value="DeoR_HTH"/>
</dbReference>